<organism evidence="1 2">
    <name type="scientific">Methanoculleus marisnigri</name>
    <dbReference type="NCBI Taxonomy" id="2198"/>
    <lineage>
        <taxon>Archaea</taxon>
        <taxon>Methanobacteriati</taxon>
        <taxon>Methanobacteriota</taxon>
        <taxon>Stenosarchaea group</taxon>
        <taxon>Methanomicrobia</taxon>
        <taxon>Methanomicrobiales</taxon>
        <taxon>Methanomicrobiaceae</taxon>
        <taxon>Methanoculleus</taxon>
    </lineage>
</organism>
<accession>A0A101GS76</accession>
<feature type="non-terminal residue" evidence="1">
    <location>
        <position position="32"/>
    </location>
</feature>
<sequence>MLSILNTMFQRWILPKKAVYLVGVKGAEREDP</sequence>
<evidence type="ECO:0000313" key="1">
    <source>
        <dbReference type="EMBL" id="KUK63695.1"/>
    </source>
</evidence>
<proteinExistence type="predicted"/>
<comment type="caution">
    <text evidence="1">The sequence shown here is derived from an EMBL/GenBank/DDBJ whole genome shotgun (WGS) entry which is preliminary data.</text>
</comment>
<dbReference type="Proteomes" id="UP000054323">
    <property type="component" value="Unassembled WGS sequence"/>
</dbReference>
<name>A0A101GS76_9EURY</name>
<evidence type="ECO:0000313" key="2">
    <source>
        <dbReference type="Proteomes" id="UP000054323"/>
    </source>
</evidence>
<reference evidence="2" key="1">
    <citation type="journal article" date="2015" name="MBio">
        <title>Genome-Resolved Metagenomic Analysis Reveals Roles for Candidate Phyla and Other Microbial Community Members in Biogeochemical Transformations in Oil Reservoirs.</title>
        <authorList>
            <person name="Hu P."/>
            <person name="Tom L."/>
            <person name="Singh A."/>
            <person name="Thomas B.C."/>
            <person name="Baker B.J."/>
            <person name="Piceno Y.M."/>
            <person name="Andersen G.L."/>
            <person name="Banfield J.F."/>
        </authorList>
    </citation>
    <scope>NUCLEOTIDE SEQUENCE [LARGE SCALE GENOMIC DNA]</scope>
</reference>
<dbReference type="EMBL" id="LGGD01000010">
    <property type="protein sequence ID" value="KUK63695.1"/>
    <property type="molecule type" value="Genomic_DNA"/>
</dbReference>
<protein>
    <submittedName>
        <fullName evidence="1">Uncharacterized protein</fullName>
    </submittedName>
</protein>
<gene>
    <name evidence="1" type="ORF">XD82_0157</name>
</gene>
<dbReference type="AlphaFoldDB" id="A0A101GS76"/>
<dbReference type="PATRIC" id="fig|2198.4.peg.255"/>